<keyword evidence="1" id="KW-0630">Potassium</keyword>
<dbReference type="HAMAP" id="MF_01966">
    <property type="entry name" value="NADHX_epimerase"/>
    <property type="match status" value="1"/>
</dbReference>
<dbReference type="EC" id="5.1.99.6" evidence="1"/>
<sequence>MVAGYTAAQVRAAERPHIERGEPLMRMAASALAAVVREQLARAVENSTEQPASARASMDRRDASPTVLVLAGSGDNGGDALFAAAELAGDGTRVEVVPTGARLHDEARAAAEHAGVRFADDVEPQRVARLAAGASVLVDGILGTGTSADPALRGRARELVAGILPILADARRPIVVAVDLPSGVHPDDGSVPDPAVLAADITVTFGAAKAGLLLEPGADYAGELRVIDLGLGAELERFTPLVERG</sequence>
<dbReference type="SUPFAM" id="SSF64153">
    <property type="entry name" value="YjeF N-terminal domain-like"/>
    <property type="match status" value="1"/>
</dbReference>
<feature type="binding site" evidence="1">
    <location>
        <begin position="75"/>
        <end position="79"/>
    </location>
    <ligand>
        <name>(6S)-NADPHX</name>
        <dbReference type="ChEBI" id="CHEBI:64076"/>
    </ligand>
</feature>
<keyword evidence="1" id="KW-0547">Nucleotide-binding</keyword>
<dbReference type="InterPro" id="IPR036652">
    <property type="entry name" value="YjeF_N_dom_sf"/>
</dbReference>
<keyword evidence="4" id="KW-1185">Reference proteome</keyword>
<accession>A0ABN2M6Q7</accession>
<proteinExistence type="inferred from homology"/>
<evidence type="ECO:0000256" key="1">
    <source>
        <dbReference type="HAMAP-Rule" id="MF_01966"/>
    </source>
</evidence>
<comment type="caution">
    <text evidence="1">Lacks conserved residue(s) required for the propagation of feature annotation.</text>
</comment>
<feature type="binding site" evidence="1">
    <location>
        <position position="179"/>
    </location>
    <ligand>
        <name>(6S)-NADPHX</name>
        <dbReference type="ChEBI" id="CHEBI:64076"/>
    </ligand>
</feature>
<name>A0ABN2M6Q7_9MICO</name>
<comment type="similarity">
    <text evidence="1">Belongs to the NnrE/AIBP family.</text>
</comment>
<feature type="binding site" evidence="1">
    <location>
        <position position="139"/>
    </location>
    <ligand>
        <name>K(+)</name>
        <dbReference type="ChEBI" id="CHEBI:29103"/>
    </ligand>
</feature>
<dbReference type="InterPro" id="IPR004443">
    <property type="entry name" value="YjeF_N_dom"/>
</dbReference>
<dbReference type="EMBL" id="BAAANJ010000007">
    <property type="protein sequence ID" value="GAA1811673.1"/>
    <property type="molecule type" value="Genomic_DNA"/>
</dbReference>
<comment type="catalytic activity">
    <reaction evidence="1">
        <text>(6R)-NADPHX = (6S)-NADPHX</text>
        <dbReference type="Rhea" id="RHEA:32227"/>
        <dbReference type="ChEBI" id="CHEBI:64076"/>
        <dbReference type="ChEBI" id="CHEBI:64077"/>
        <dbReference type="EC" id="5.1.99.6"/>
    </reaction>
</comment>
<dbReference type="Pfam" id="PF03853">
    <property type="entry name" value="YjeF_N"/>
    <property type="match status" value="1"/>
</dbReference>
<protein>
    <recommendedName>
        <fullName evidence="1">NAD(P)H-hydrate epimerase</fullName>
        <ecNumber evidence="1">5.1.99.6</ecNumber>
    </recommendedName>
    <alternativeName>
        <fullName evidence="1">NAD(P)HX epimerase</fullName>
    </alternativeName>
</protein>
<evidence type="ECO:0000313" key="3">
    <source>
        <dbReference type="EMBL" id="GAA1811673.1"/>
    </source>
</evidence>
<dbReference type="Proteomes" id="UP001500002">
    <property type="component" value="Unassembled WGS sequence"/>
</dbReference>
<comment type="caution">
    <text evidence="3">The sequence shown here is derived from an EMBL/GenBank/DDBJ whole genome shotgun (WGS) entry which is preliminary data.</text>
</comment>
<keyword evidence="1" id="KW-0479">Metal-binding</keyword>
<comment type="catalytic activity">
    <reaction evidence="1">
        <text>(6R)-NADHX = (6S)-NADHX</text>
        <dbReference type="Rhea" id="RHEA:32215"/>
        <dbReference type="ChEBI" id="CHEBI:64074"/>
        <dbReference type="ChEBI" id="CHEBI:64075"/>
        <dbReference type="EC" id="5.1.99.6"/>
    </reaction>
</comment>
<dbReference type="RefSeq" id="WP_344295956.1">
    <property type="nucleotide sequence ID" value="NZ_BAAANJ010000007.1"/>
</dbReference>
<reference evidence="3 4" key="1">
    <citation type="journal article" date="2019" name="Int. J. Syst. Evol. Microbiol.">
        <title>The Global Catalogue of Microorganisms (GCM) 10K type strain sequencing project: providing services to taxonomists for standard genome sequencing and annotation.</title>
        <authorList>
            <consortium name="The Broad Institute Genomics Platform"/>
            <consortium name="The Broad Institute Genome Sequencing Center for Infectious Disease"/>
            <person name="Wu L."/>
            <person name="Ma J."/>
        </authorList>
    </citation>
    <scope>NUCLEOTIDE SEQUENCE [LARGE SCALE GENOMIC DNA]</scope>
    <source>
        <strain evidence="3 4">JCM 14322</strain>
    </source>
</reference>
<gene>
    <name evidence="1" type="primary">nnrE</name>
    <name evidence="3" type="ORF">GCM10009749_20920</name>
</gene>
<keyword evidence="1" id="KW-0520">NAD</keyword>
<evidence type="ECO:0000259" key="2">
    <source>
        <dbReference type="PROSITE" id="PS51385"/>
    </source>
</evidence>
<feature type="binding site" evidence="1">
    <location>
        <position position="182"/>
    </location>
    <ligand>
        <name>K(+)</name>
        <dbReference type="ChEBI" id="CHEBI:29103"/>
    </ligand>
</feature>
<dbReference type="PROSITE" id="PS51385">
    <property type="entry name" value="YJEF_N"/>
    <property type="match status" value="1"/>
</dbReference>
<dbReference type="NCBIfam" id="TIGR00197">
    <property type="entry name" value="yjeF_nterm"/>
    <property type="match status" value="1"/>
</dbReference>
<organism evidence="3 4">
    <name type="scientific">Agromyces neolithicus</name>
    <dbReference type="NCBI Taxonomy" id="269420"/>
    <lineage>
        <taxon>Bacteria</taxon>
        <taxon>Bacillati</taxon>
        <taxon>Actinomycetota</taxon>
        <taxon>Actinomycetes</taxon>
        <taxon>Micrococcales</taxon>
        <taxon>Microbacteriaceae</taxon>
        <taxon>Agromyces</taxon>
    </lineage>
</organism>
<comment type="cofactor">
    <cofactor evidence="1">
        <name>K(+)</name>
        <dbReference type="ChEBI" id="CHEBI:29103"/>
    </cofactor>
    <text evidence="1">Binds 1 potassium ion per subunit.</text>
</comment>
<keyword evidence="1" id="KW-0521">NADP</keyword>
<dbReference type="Gene3D" id="3.40.50.10260">
    <property type="entry name" value="YjeF N-terminal domain"/>
    <property type="match status" value="1"/>
</dbReference>
<feature type="domain" description="YjeF N-terminal" evidence="2">
    <location>
        <begin position="5"/>
        <end position="237"/>
    </location>
</feature>
<keyword evidence="1" id="KW-0413">Isomerase</keyword>
<comment type="function">
    <text evidence="1">Catalyzes the epimerization of the S- and R-forms of NAD(P)HX, a damaged form of NAD(P)H that is a result of enzymatic or heat-dependent hydration. This is a prerequisite for the S-specific NAD(P)H-hydrate dehydratase to allow the repair of both epimers of NAD(P)HX.</text>
</comment>
<evidence type="ECO:0000313" key="4">
    <source>
        <dbReference type="Proteomes" id="UP001500002"/>
    </source>
</evidence>
<feature type="binding site" evidence="1">
    <location>
        <position position="76"/>
    </location>
    <ligand>
        <name>K(+)</name>
        <dbReference type="ChEBI" id="CHEBI:29103"/>
    </ligand>
</feature>